<keyword evidence="5" id="KW-1185">Reference proteome</keyword>
<dbReference type="EMBL" id="LITQ01000003">
    <property type="protein sequence ID" value="OAA94514.1"/>
    <property type="molecule type" value="Genomic_DNA"/>
</dbReference>
<dbReference type="Proteomes" id="UP000077384">
    <property type="component" value="Unassembled WGS sequence"/>
</dbReference>
<dbReference type="EMBL" id="LROR01000054">
    <property type="protein sequence ID" value="OBR93258.1"/>
    <property type="molecule type" value="Genomic_DNA"/>
</dbReference>
<dbReference type="Gene3D" id="3.40.50.300">
    <property type="entry name" value="P-loop containing nucleotide triphosphate hydrolases"/>
    <property type="match status" value="1"/>
</dbReference>
<dbReference type="GO" id="GO:0005524">
    <property type="term" value="F:ATP binding"/>
    <property type="evidence" value="ECO:0007669"/>
    <property type="project" value="UniProtKB-KW"/>
</dbReference>
<dbReference type="GO" id="GO:0016787">
    <property type="term" value="F:hydrolase activity"/>
    <property type="evidence" value="ECO:0007669"/>
    <property type="project" value="UniProtKB-KW"/>
</dbReference>
<dbReference type="GO" id="GO:0003678">
    <property type="term" value="F:DNA helicase activity"/>
    <property type="evidence" value="ECO:0007669"/>
    <property type="project" value="UniProtKB-EC"/>
</dbReference>
<accession>A0A166U355</accession>
<dbReference type="AlphaFoldDB" id="A0A166U355"/>
<dbReference type="SUPFAM" id="SSF52540">
    <property type="entry name" value="P-loop containing nucleoside triphosphate hydrolases"/>
    <property type="match status" value="1"/>
</dbReference>
<gene>
    <name evidence="2" type="primary">helD_3</name>
    <name evidence="3" type="synonym">helD_1</name>
    <name evidence="3" type="ORF">CLCOS_27300</name>
    <name evidence="2" type="ORF">WX73_03060</name>
</gene>
<keyword evidence="2" id="KW-0378">Hydrolase</keyword>
<comment type="caution">
    <text evidence="2">The sequence shown here is derived from an EMBL/GenBank/DDBJ whole genome shotgun (WGS) entry which is preliminary data.</text>
</comment>
<dbReference type="EC" id="3.6.4.12" evidence="2"/>
<dbReference type="PATRIC" id="fig|1705578.3.peg.2718"/>
<evidence type="ECO:0000313" key="3">
    <source>
        <dbReference type="EMBL" id="OBR93258.1"/>
    </source>
</evidence>
<reference evidence="3 5" key="2">
    <citation type="journal article" date="2016" name="Front. Microbiol.">
        <title>Industrial Acetogenic Biocatalysts: A Comparative Metabolic and Genomic Analysis.</title>
        <authorList>
            <person name="Bengelsdorf F."/>
            <person name="Poehlein A."/>
            <person name="Sonja S."/>
            <person name="Erz C."/>
            <person name="Hummel T."/>
            <person name="Hoffmeister S."/>
            <person name="Daniel R."/>
            <person name="Durre P."/>
        </authorList>
    </citation>
    <scope>NUCLEOTIDE SEQUENCE [LARGE SCALE GENOMIC DNA]</scope>
    <source>
        <strain evidence="3 5">PTA-10522</strain>
    </source>
</reference>
<dbReference type="Proteomes" id="UP000093694">
    <property type="component" value="Unassembled WGS sequence"/>
</dbReference>
<keyword evidence="2" id="KW-0347">Helicase</keyword>
<dbReference type="InterPro" id="IPR027417">
    <property type="entry name" value="P-loop_NTPase"/>
</dbReference>
<keyword evidence="2" id="KW-0547">Nucleotide-binding</keyword>
<reference evidence="2 4" key="1">
    <citation type="journal article" date="2015" name="Biotechnol. Bioeng.">
        <title>Genome sequence and phenotypic characterization of Caulobacter segnis.</title>
        <authorList>
            <person name="Patel S."/>
            <person name="Fletcher B."/>
            <person name="Scott D.C."/>
            <person name="Ely B."/>
        </authorList>
    </citation>
    <scope>NUCLEOTIDE SEQUENCE [LARGE SCALE GENOMIC DNA]</scope>
    <source>
        <strain evidence="2 4">PS02</strain>
    </source>
</reference>
<evidence type="ECO:0000313" key="4">
    <source>
        <dbReference type="Proteomes" id="UP000077384"/>
    </source>
</evidence>
<name>A0A166U355_9CLOT</name>
<keyword evidence="2" id="KW-0067">ATP-binding</keyword>
<protein>
    <submittedName>
        <fullName evidence="2">Helicase IV</fullName>
        <ecNumber evidence="2">3.6.4.12</ecNumber>
    </submittedName>
</protein>
<proteinExistence type="predicted"/>
<organism evidence="2 4">
    <name type="scientific">Clostridium coskatii</name>
    <dbReference type="NCBI Taxonomy" id="1705578"/>
    <lineage>
        <taxon>Bacteria</taxon>
        <taxon>Bacillati</taxon>
        <taxon>Bacillota</taxon>
        <taxon>Clostridia</taxon>
        <taxon>Eubacteriales</taxon>
        <taxon>Clostridiaceae</taxon>
        <taxon>Clostridium</taxon>
    </lineage>
</organism>
<sequence length="154" mass="17624">MEITKFSRRLLGKEITDGCVERSGAEPLILGFSDEKAIKEKFLEDIKVHKEKGYKSIGIITRTVKEANEIYNFLKEKVHVKAILKDDDEYVSDTLVIPAYLAKGLEFDVVLIYNAGDENYCCEEERLLLYTACTRALHVLRIYYSGNCTPLLHN</sequence>
<evidence type="ECO:0000259" key="1">
    <source>
        <dbReference type="Pfam" id="PF13538"/>
    </source>
</evidence>
<dbReference type="Pfam" id="PF13538">
    <property type="entry name" value="UvrD_C_2"/>
    <property type="match status" value="1"/>
</dbReference>
<evidence type="ECO:0000313" key="2">
    <source>
        <dbReference type="EMBL" id="OAA94514.1"/>
    </source>
</evidence>
<dbReference type="InterPro" id="IPR027785">
    <property type="entry name" value="UvrD-like_helicase_C"/>
</dbReference>
<evidence type="ECO:0000313" key="5">
    <source>
        <dbReference type="Proteomes" id="UP000093694"/>
    </source>
</evidence>
<feature type="domain" description="UvrD-like helicase C-terminal" evidence="1">
    <location>
        <begin position="99"/>
        <end position="142"/>
    </location>
</feature>